<dbReference type="GO" id="GO:0016887">
    <property type="term" value="F:ATP hydrolysis activity"/>
    <property type="evidence" value="ECO:0007669"/>
    <property type="project" value="InterPro"/>
</dbReference>
<feature type="transmembrane region" description="Helical" evidence="9">
    <location>
        <begin position="132"/>
        <end position="154"/>
    </location>
</feature>
<reference evidence="12 13" key="1">
    <citation type="submission" date="2017-02" db="EMBL/GenBank/DDBJ databases">
        <authorList>
            <person name="Peterson S.W."/>
        </authorList>
    </citation>
    <scope>NUCLEOTIDE SEQUENCE [LARGE SCALE GENOMIC DNA]</scope>
    <source>
        <strain evidence="12 13">DSM 18034</strain>
    </source>
</reference>
<feature type="transmembrane region" description="Helical" evidence="9">
    <location>
        <begin position="56"/>
        <end position="75"/>
    </location>
</feature>
<dbReference type="SMART" id="SM00382">
    <property type="entry name" value="AAA"/>
    <property type="match status" value="1"/>
</dbReference>
<keyword evidence="3" id="KW-1003">Cell membrane</keyword>
<evidence type="ECO:0000313" key="12">
    <source>
        <dbReference type="EMBL" id="SKA70101.1"/>
    </source>
</evidence>
<dbReference type="GO" id="GO:0140359">
    <property type="term" value="F:ABC-type transporter activity"/>
    <property type="evidence" value="ECO:0007669"/>
    <property type="project" value="InterPro"/>
</dbReference>
<accession>A0A1T4W051</accession>
<dbReference type="AlphaFoldDB" id="A0A1T4W051"/>
<dbReference type="EMBL" id="FUYA01000003">
    <property type="protein sequence ID" value="SKA70101.1"/>
    <property type="molecule type" value="Genomic_DNA"/>
</dbReference>
<dbReference type="InterPro" id="IPR039421">
    <property type="entry name" value="Type_1_exporter"/>
</dbReference>
<dbReference type="FunFam" id="3.40.50.300:FF:000221">
    <property type="entry name" value="Multidrug ABC transporter ATP-binding protein"/>
    <property type="match status" value="1"/>
</dbReference>
<feature type="domain" description="ABC transporter" evidence="10">
    <location>
        <begin position="337"/>
        <end position="570"/>
    </location>
</feature>
<evidence type="ECO:0000256" key="4">
    <source>
        <dbReference type="ARBA" id="ARBA00022692"/>
    </source>
</evidence>
<evidence type="ECO:0000256" key="9">
    <source>
        <dbReference type="SAM" id="Phobius"/>
    </source>
</evidence>
<dbReference type="Pfam" id="PF00005">
    <property type="entry name" value="ABC_tran"/>
    <property type="match status" value="1"/>
</dbReference>
<evidence type="ECO:0000256" key="6">
    <source>
        <dbReference type="ARBA" id="ARBA00022840"/>
    </source>
</evidence>
<evidence type="ECO:0000256" key="1">
    <source>
        <dbReference type="ARBA" id="ARBA00004651"/>
    </source>
</evidence>
<keyword evidence="5" id="KW-0547">Nucleotide-binding</keyword>
<keyword evidence="13" id="KW-1185">Reference proteome</keyword>
<dbReference type="Gene3D" id="1.20.1560.10">
    <property type="entry name" value="ABC transporter type 1, transmembrane domain"/>
    <property type="match status" value="1"/>
</dbReference>
<feature type="transmembrane region" description="Helical" evidence="9">
    <location>
        <begin position="20"/>
        <end position="44"/>
    </location>
</feature>
<evidence type="ECO:0000256" key="8">
    <source>
        <dbReference type="ARBA" id="ARBA00023136"/>
    </source>
</evidence>
<dbReference type="STRING" id="1121442.SAMN02745702_01281"/>
<comment type="subcellular location">
    <subcellularLocation>
        <location evidence="1">Cell membrane</location>
        <topology evidence="1">Multi-pass membrane protein</topology>
    </subcellularLocation>
</comment>
<evidence type="ECO:0000256" key="2">
    <source>
        <dbReference type="ARBA" id="ARBA00022448"/>
    </source>
</evidence>
<dbReference type="Pfam" id="PF00664">
    <property type="entry name" value="ABC_membrane"/>
    <property type="match status" value="1"/>
</dbReference>
<dbReference type="PROSITE" id="PS50893">
    <property type="entry name" value="ABC_TRANSPORTER_2"/>
    <property type="match status" value="1"/>
</dbReference>
<protein>
    <submittedName>
        <fullName evidence="12">ATP-binding cassette, subfamily B</fullName>
    </submittedName>
</protein>
<dbReference type="PROSITE" id="PS50929">
    <property type="entry name" value="ABC_TM1F"/>
    <property type="match status" value="1"/>
</dbReference>
<evidence type="ECO:0000259" key="10">
    <source>
        <dbReference type="PROSITE" id="PS50893"/>
    </source>
</evidence>
<dbReference type="PANTHER" id="PTHR24221">
    <property type="entry name" value="ATP-BINDING CASSETTE SUB-FAMILY B"/>
    <property type="match status" value="1"/>
</dbReference>
<dbReference type="OrthoDB" id="9760168at2"/>
<dbReference type="PANTHER" id="PTHR24221:SF654">
    <property type="entry name" value="ATP-BINDING CASSETTE SUB-FAMILY B MEMBER 6"/>
    <property type="match status" value="1"/>
</dbReference>
<dbReference type="InterPro" id="IPR003439">
    <property type="entry name" value="ABC_transporter-like_ATP-bd"/>
</dbReference>
<dbReference type="SUPFAM" id="SSF90123">
    <property type="entry name" value="ABC transporter transmembrane region"/>
    <property type="match status" value="1"/>
</dbReference>
<feature type="transmembrane region" description="Helical" evidence="9">
    <location>
        <begin position="161"/>
        <end position="181"/>
    </location>
</feature>
<evidence type="ECO:0000256" key="3">
    <source>
        <dbReference type="ARBA" id="ARBA00022475"/>
    </source>
</evidence>
<dbReference type="InterPro" id="IPR027417">
    <property type="entry name" value="P-loop_NTPase"/>
</dbReference>
<keyword evidence="8 9" id="KW-0472">Membrane</keyword>
<keyword evidence="4 9" id="KW-0812">Transmembrane</keyword>
<keyword evidence="7 9" id="KW-1133">Transmembrane helix</keyword>
<dbReference type="InterPro" id="IPR011527">
    <property type="entry name" value="ABC1_TM_dom"/>
</dbReference>
<dbReference type="GO" id="GO:0005524">
    <property type="term" value="F:ATP binding"/>
    <property type="evidence" value="ECO:0007669"/>
    <property type="project" value="UniProtKB-KW"/>
</dbReference>
<dbReference type="InterPro" id="IPR003593">
    <property type="entry name" value="AAA+_ATPase"/>
</dbReference>
<dbReference type="SUPFAM" id="SSF52540">
    <property type="entry name" value="P-loop containing nucleoside triphosphate hydrolases"/>
    <property type="match status" value="1"/>
</dbReference>
<evidence type="ECO:0000256" key="7">
    <source>
        <dbReference type="ARBA" id="ARBA00022989"/>
    </source>
</evidence>
<evidence type="ECO:0000256" key="5">
    <source>
        <dbReference type="ARBA" id="ARBA00022741"/>
    </source>
</evidence>
<dbReference type="RefSeq" id="WP_078684573.1">
    <property type="nucleotide sequence ID" value="NZ_FUYA01000003.1"/>
</dbReference>
<name>A0A1T4W051_9BACT</name>
<dbReference type="InterPro" id="IPR036640">
    <property type="entry name" value="ABC1_TM_sf"/>
</dbReference>
<feature type="domain" description="ABC transmembrane type-1" evidence="11">
    <location>
        <begin position="21"/>
        <end position="306"/>
    </location>
</feature>
<evidence type="ECO:0000313" key="13">
    <source>
        <dbReference type="Proteomes" id="UP000189733"/>
    </source>
</evidence>
<organism evidence="12 13">
    <name type="scientific">Desulfobaculum bizertense DSM 18034</name>
    <dbReference type="NCBI Taxonomy" id="1121442"/>
    <lineage>
        <taxon>Bacteria</taxon>
        <taxon>Pseudomonadati</taxon>
        <taxon>Thermodesulfobacteriota</taxon>
        <taxon>Desulfovibrionia</taxon>
        <taxon>Desulfovibrionales</taxon>
        <taxon>Desulfovibrionaceae</taxon>
        <taxon>Desulfobaculum</taxon>
    </lineage>
</organism>
<dbReference type="Proteomes" id="UP000189733">
    <property type="component" value="Unassembled WGS sequence"/>
</dbReference>
<keyword evidence="6 12" id="KW-0067">ATP-binding</keyword>
<gene>
    <name evidence="12" type="ORF">SAMN02745702_01281</name>
</gene>
<sequence>MDTQNLRIFLSFLKPVRGRLILAAILQAFASLITLIPFAAIVYLSEKTLAGQFSMSIAYSVSAYVLAAIVTRIALTLTASSLCHFADNDFHFHIRKSFLQSFDSVPLSWFSAHQSGEVKKLLQDDINVMHQLVAHFSMDAIHLLIWPAVILIYLASYSLSFTLVSLIPALASFFVYLWQVWHFSQHMDEYDQRLTEINAATVELVQGIAPIKLFSPEKGVPRRFDTASHSFTRAFASWVKGLIPFSSANEVLVSPLASVLWICLTGTLFIQQDWIRPVEIVPFLLVGTGLGGPLQTLSGTYTQVQKALEAAGRVATLFQQTPLPVPSVPESPKGSALRFEQVSFGYEPEHPVIHNIELDIPQGSITALVGPSGAGKSTLAKLLLRFADPDSGEIRLGTVPLTKIAPDQLRQQLGFVFQDPYLLQTSIHDNIALSSKTASREAVEHAARLACIHERIQKCPKGYDSILGQDVQFSGGENQRLAIARAFLADPPVLVLDEPTAHADPLSERALQKAISNLTKNRTVVVIAHRLQSIIHADQIVVMDKGQIVEKGKHLELLAQSGLYAQLWNTAQEHTAVPKASHSFIPQPE</sequence>
<evidence type="ECO:0000259" key="11">
    <source>
        <dbReference type="PROSITE" id="PS50929"/>
    </source>
</evidence>
<dbReference type="GO" id="GO:0005886">
    <property type="term" value="C:plasma membrane"/>
    <property type="evidence" value="ECO:0007669"/>
    <property type="project" value="UniProtKB-SubCell"/>
</dbReference>
<dbReference type="Gene3D" id="3.40.50.300">
    <property type="entry name" value="P-loop containing nucleotide triphosphate hydrolases"/>
    <property type="match status" value="1"/>
</dbReference>
<proteinExistence type="predicted"/>
<keyword evidence="2" id="KW-0813">Transport</keyword>